<feature type="compositionally biased region" description="Polar residues" evidence="1">
    <location>
        <begin position="440"/>
        <end position="454"/>
    </location>
</feature>
<gene>
    <name evidence="4" type="ORF">A1O9_10855</name>
</gene>
<dbReference type="GO" id="GO:0051016">
    <property type="term" value="P:barbed-end actin filament capping"/>
    <property type="evidence" value="ECO:0007669"/>
    <property type="project" value="TreeGrafter"/>
</dbReference>
<name>A0A072NYK8_9EURO</name>
<comment type="caution">
    <text evidence="4">The sequence shown here is derived from an EMBL/GenBank/DDBJ whole genome shotgun (WGS) entry which is preliminary data.</text>
</comment>
<dbReference type="STRING" id="1182545.A0A072NYK8"/>
<evidence type="ECO:0000259" key="2">
    <source>
        <dbReference type="Pfam" id="PF13254"/>
    </source>
</evidence>
<feature type="compositionally biased region" description="Polar residues" evidence="1">
    <location>
        <begin position="58"/>
        <end position="69"/>
    </location>
</feature>
<dbReference type="GO" id="GO:0051015">
    <property type="term" value="F:actin filament binding"/>
    <property type="evidence" value="ECO:0007669"/>
    <property type="project" value="InterPro"/>
</dbReference>
<dbReference type="OrthoDB" id="6375767at2759"/>
<evidence type="ECO:0000313" key="5">
    <source>
        <dbReference type="Proteomes" id="UP000027920"/>
    </source>
</evidence>
<feature type="compositionally biased region" description="Low complexity" evidence="1">
    <location>
        <begin position="91"/>
        <end position="106"/>
    </location>
</feature>
<feature type="compositionally biased region" description="Polar residues" evidence="1">
    <location>
        <begin position="145"/>
        <end position="155"/>
    </location>
</feature>
<feature type="compositionally biased region" description="Low complexity" evidence="1">
    <location>
        <begin position="132"/>
        <end position="144"/>
    </location>
</feature>
<feature type="compositionally biased region" description="Basic and acidic residues" evidence="1">
    <location>
        <begin position="800"/>
        <end position="809"/>
    </location>
</feature>
<dbReference type="Proteomes" id="UP000027920">
    <property type="component" value="Unassembled WGS sequence"/>
</dbReference>
<dbReference type="RefSeq" id="XP_013255539.1">
    <property type="nucleotide sequence ID" value="XM_013400085.1"/>
</dbReference>
<feature type="compositionally biased region" description="Polar residues" evidence="1">
    <location>
        <begin position="246"/>
        <end position="255"/>
    </location>
</feature>
<dbReference type="Pfam" id="PF25480">
    <property type="entry name" value="DUF7904"/>
    <property type="match status" value="1"/>
</dbReference>
<dbReference type="EMBL" id="AMGV01000015">
    <property type="protein sequence ID" value="KEF52949.1"/>
    <property type="molecule type" value="Genomic_DNA"/>
</dbReference>
<evidence type="ECO:0000259" key="3">
    <source>
        <dbReference type="Pfam" id="PF25480"/>
    </source>
</evidence>
<dbReference type="GO" id="GO:0015629">
    <property type="term" value="C:actin cytoskeleton"/>
    <property type="evidence" value="ECO:0007669"/>
    <property type="project" value="TreeGrafter"/>
</dbReference>
<dbReference type="InterPro" id="IPR057226">
    <property type="entry name" value="DUF7904"/>
</dbReference>
<dbReference type="HOGENOM" id="CLU_001208_0_0_1"/>
<dbReference type="InterPro" id="IPR025118">
    <property type="entry name" value="DUF4045"/>
</dbReference>
<feature type="domain" description="DUF7904" evidence="3">
    <location>
        <begin position="1280"/>
        <end position="1379"/>
    </location>
</feature>
<dbReference type="Pfam" id="PF13254">
    <property type="entry name" value="DUF4045"/>
    <property type="match status" value="1"/>
</dbReference>
<feature type="compositionally biased region" description="Basic and acidic residues" evidence="1">
    <location>
        <begin position="187"/>
        <end position="196"/>
    </location>
</feature>
<feature type="compositionally biased region" description="Polar residues" evidence="1">
    <location>
        <begin position="685"/>
        <end position="695"/>
    </location>
</feature>
<feature type="compositionally biased region" description="Polar residues" evidence="1">
    <location>
        <begin position="557"/>
        <end position="582"/>
    </location>
</feature>
<feature type="compositionally biased region" description="Low complexity" evidence="1">
    <location>
        <begin position="409"/>
        <end position="425"/>
    </location>
</feature>
<feature type="compositionally biased region" description="Basic residues" evidence="1">
    <location>
        <begin position="955"/>
        <end position="967"/>
    </location>
</feature>
<feature type="region of interest" description="Disordered" evidence="1">
    <location>
        <begin position="913"/>
        <end position="1236"/>
    </location>
</feature>
<dbReference type="GO" id="GO:0051014">
    <property type="term" value="P:actin filament severing"/>
    <property type="evidence" value="ECO:0007669"/>
    <property type="project" value="TreeGrafter"/>
</dbReference>
<dbReference type="SUPFAM" id="SSF55753">
    <property type="entry name" value="Actin depolymerizing proteins"/>
    <property type="match status" value="3"/>
</dbReference>
<protein>
    <submittedName>
        <fullName evidence="4">Uncharacterized protein</fullName>
    </submittedName>
</protein>
<dbReference type="GeneID" id="25285758"/>
<feature type="compositionally biased region" description="Polar residues" evidence="1">
    <location>
        <begin position="617"/>
        <end position="627"/>
    </location>
</feature>
<dbReference type="VEuPathDB" id="FungiDB:A1O9_10855"/>
<feature type="compositionally biased region" description="Polar residues" evidence="1">
    <location>
        <begin position="476"/>
        <end position="485"/>
    </location>
</feature>
<dbReference type="Gene3D" id="3.40.20.10">
    <property type="entry name" value="Severin"/>
    <property type="match status" value="3"/>
</dbReference>
<feature type="compositionally biased region" description="Polar residues" evidence="1">
    <location>
        <begin position="931"/>
        <end position="954"/>
    </location>
</feature>
<sequence>MDASNDGSESVDQFLARIASLSSKQGQEEAERSKRVEEELLQARKERQARRAERARSLSPSKTGPSPSLRTIGDATPSRSRGIEPPVTLTPPSQSLSLDRSSSTSPKSEHRQPSSIEFTRPLPPQPFHDRSSTPSAPANATSLSRSGTLSWNQRPASRGAGSFRARPQSVASIPDAFTNLAATPQKAPEEMSRKDIAASLASKDPTWFRQTADRGVGSAAYRKDEFDQDTTTSLLNRGVRLPGMSKDSTMVASSEPQKPTPPPSPLKTVSTLPPQQRPDADQPTSARPASMMSLSSKSPVLDLPSFKPLELSNAAEGDSTGLGRTSSIPSSAGRPPSPTKGLGGFVQSAMMKRSDSVNKRWSVQANAGLKRGDSVATARPAQLSGVPGYTPSHSRNSSKDTRIVREGNSSPLSSSRPVSSHGSDPVPVTRGRPLPRPQDESASPTKDSPVSEQDANLPESPVRQLNRPTTPPPSEQLLSRSPSKTLDSRRWSPTKASWLESALNKPETPRLSPAKSETPAWKLNMQRSKEAQSQLPEGIRDLPKAADATKPLASPPLRQTSPVRNSSTDGMPSKPSNTSAGPTSEKDPSLKTPLKSLPLTSNLTDGSTGKPAIPSKRNITPVTSKVNSDGKPGGPANPATEPADEPTISSSKAVSSPEAKSEVKPPMLKPKPQTPPKTDFRASLKSRQMPSTANANAEPEFKAVFGKLKRTQTQNYVAPDVLKNNITQGKAALNATGGPQPSKRVDEFKESILQKKEAMKASGGSIGKRPESLNSTKPSEPVPEALAKRIALHKTGPSTDKIEVGKVVDDQPATPALSRNLPPKPNLLKEEDPVLQPSRIALPPKSLSEESISSKVVSTMGSENKSTTTLRKTNTNPESIKADKTAASSAEASFKVKLPDNSRLAARLNPALAGILSRSGSPRPTEETAHKTSILTNTHGTDGPSSKGTELTHATKSRAKGPKRRTPKGISVPKEGAISKEVNSATKSEPVPVKATPLPSPKPVVSSATPATITAAKNRETPEQFRGPKPTPRKPSANIELPKPAEGQDEKPPIALTEKSKAAPVERNTLEETPTEVEPKQPSIKPKPLLTAKSAERRTESKPSTLKALENESVGKPATPKKFAVLPDRPLNVASPPESDGEKHLPSISPPALSSLPLTPSKSKLNTPRSYPSPDDANKSTSVTPSKVRGLGLQIDSSSRKVAATPELTPPPDSETISSRPRPLPSKPKALQKSPSKVKTQLQTFFGIVPQIGEKADFDTQTFLASQNKPTQKAKTVSMQIWEVTGDGKRTPMPPQQEHILFEECMYLCVHAMQPSSGARVSETYLWCGDEVPEAAIEDAQLFCRKIARDNGAKLEVVKQGKESSEFFQALGGIVITRKNKSSALYMLCGRRHLGHVAFDEVEFTASSLCSGFPFLISAKFGKLYLWKGVGSDQEDVGCARLIGMDLGLTGEIEEISQGTEPASFWESFTSRAQNPFTSDVITSAEHSKGYSSRLYRVEHDRPKSSGGFWGLRAASPPKQSLKALVEEVSPFTQKDLDVNHIHILDTYSTVYVIIGSSAKKPAEFITALQIAQEIAVLCPSVQDRPLIPSCYVLLGEPPQEVKAVFRKWSPPRDSSGGSQVCVRLEEVAQELGLSL</sequence>
<dbReference type="GO" id="GO:0005546">
    <property type="term" value="F:phosphatidylinositol-4,5-bisphosphate binding"/>
    <property type="evidence" value="ECO:0007669"/>
    <property type="project" value="TreeGrafter"/>
</dbReference>
<feature type="region of interest" description="Disordered" evidence="1">
    <location>
        <begin position="21"/>
        <end position="699"/>
    </location>
</feature>
<proteinExistence type="predicted"/>
<feature type="compositionally biased region" description="Low complexity" evidence="1">
    <location>
        <begin position="590"/>
        <end position="601"/>
    </location>
</feature>
<dbReference type="PANTHER" id="PTHR11977:SF133">
    <property type="entry name" value="DUF4045 DOMAIN-CONTAINING PROTEIN"/>
    <property type="match status" value="1"/>
</dbReference>
<accession>A0A072NYK8</accession>
<dbReference type="GO" id="GO:0008154">
    <property type="term" value="P:actin polymerization or depolymerization"/>
    <property type="evidence" value="ECO:0007669"/>
    <property type="project" value="TreeGrafter"/>
</dbReference>
<dbReference type="PANTHER" id="PTHR11977">
    <property type="entry name" value="VILLIN"/>
    <property type="match status" value="1"/>
</dbReference>
<feature type="compositionally biased region" description="Polar residues" evidence="1">
    <location>
        <begin position="282"/>
        <end position="298"/>
    </location>
</feature>
<dbReference type="SMART" id="SM00262">
    <property type="entry name" value="GEL"/>
    <property type="match status" value="3"/>
</dbReference>
<feature type="domain" description="DUF4045" evidence="2">
    <location>
        <begin position="8"/>
        <end position="759"/>
    </location>
</feature>
<reference evidence="4 5" key="1">
    <citation type="submission" date="2013-03" db="EMBL/GenBank/DDBJ databases">
        <title>The Genome Sequence of Exophiala aquamarina CBS 119918.</title>
        <authorList>
            <consortium name="The Broad Institute Genomics Platform"/>
            <person name="Cuomo C."/>
            <person name="de Hoog S."/>
            <person name="Gorbushina A."/>
            <person name="Walker B."/>
            <person name="Young S.K."/>
            <person name="Zeng Q."/>
            <person name="Gargeya S."/>
            <person name="Fitzgerald M."/>
            <person name="Haas B."/>
            <person name="Abouelleil A."/>
            <person name="Allen A.W."/>
            <person name="Alvarado L."/>
            <person name="Arachchi H.M."/>
            <person name="Berlin A.M."/>
            <person name="Chapman S.B."/>
            <person name="Gainer-Dewar J."/>
            <person name="Goldberg J."/>
            <person name="Griggs A."/>
            <person name="Gujja S."/>
            <person name="Hansen M."/>
            <person name="Howarth C."/>
            <person name="Imamovic A."/>
            <person name="Ireland A."/>
            <person name="Larimer J."/>
            <person name="McCowan C."/>
            <person name="Murphy C."/>
            <person name="Pearson M."/>
            <person name="Poon T.W."/>
            <person name="Priest M."/>
            <person name="Roberts A."/>
            <person name="Saif S."/>
            <person name="Shea T."/>
            <person name="Sisk P."/>
            <person name="Sykes S."/>
            <person name="Wortman J."/>
            <person name="Nusbaum C."/>
            <person name="Birren B."/>
        </authorList>
    </citation>
    <scope>NUCLEOTIDE SEQUENCE [LARGE SCALE GENOMIC DNA]</scope>
    <source>
        <strain evidence="4 5">CBS 119918</strain>
    </source>
</reference>
<keyword evidence="5" id="KW-1185">Reference proteome</keyword>
<feature type="region of interest" description="Disordered" evidence="1">
    <location>
        <begin position="758"/>
        <end position="893"/>
    </location>
</feature>
<dbReference type="InterPro" id="IPR007122">
    <property type="entry name" value="Villin/Gelsolin"/>
</dbReference>
<dbReference type="GO" id="GO:0005737">
    <property type="term" value="C:cytoplasm"/>
    <property type="evidence" value="ECO:0007669"/>
    <property type="project" value="TreeGrafter"/>
</dbReference>
<feature type="compositionally biased region" description="Polar residues" evidence="1">
    <location>
        <begin position="849"/>
        <end position="878"/>
    </location>
</feature>
<dbReference type="InterPro" id="IPR029006">
    <property type="entry name" value="ADF-H/Gelsolin-like_dom_sf"/>
</dbReference>
<feature type="compositionally biased region" description="Low complexity" evidence="1">
    <location>
        <begin position="1146"/>
        <end position="1165"/>
    </location>
</feature>
<feature type="compositionally biased region" description="Basic and acidic residues" evidence="1">
    <location>
        <begin position="26"/>
        <end position="56"/>
    </location>
</feature>
<evidence type="ECO:0000313" key="4">
    <source>
        <dbReference type="EMBL" id="KEF52949.1"/>
    </source>
</evidence>
<organism evidence="4 5">
    <name type="scientific">Exophiala aquamarina CBS 119918</name>
    <dbReference type="NCBI Taxonomy" id="1182545"/>
    <lineage>
        <taxon>Eukaryota</taxon>
        <taxon>Fungi</taxon>
        <taxon>Dikarya</taxon>
        <taxon>Ascomycota</taxon>
        <taxon>Pezizomycotina</taxon>
        <taxon>Eurotiomycetes</taxon>
        <taxon>Chaetothyriomycetidae</taxon>
        <taxon>Chaetothyriales</taxon>
        <taxon>Herpotrichiellaceae</taxon>
        <taxon>Exophiala</taxon>
    </lineage>
</organism>
<evidence type="ECO:0000256" key="1">
    <source>
        <dbReference type="SAM" id="MobiDB-lite"/>
    </source>
</evidence>